<evidence type="ECO:0000313" key="3">
    <source>
        <dbReference type="Proteomes" id="UP001602245"/>
    </source>
</evidence>
<keyword evidence="3" id="KW-1185">Reference proteome</keyword>
<sequence length="52" mass="5786">MLVLLIVFLMLWLILTIVGFAINGLLWLAIIGIVLFIGTAAIGVVRRRSVRH</sequence>
<evidence type="ECO:0000256" key="1">
    <source>
        <dbReference type="SAM" id="Phobius"/>
    </source>
</evidence>
<proteinExistence type="predicted"/>
<organism evidence="2 3">
    <name type="scientific">Paractinoplanes globisporus</name>
    <dbReference type="NCBI Taxonomy" id="113565"/>
    <lineage>
        <taxon>Bacteria</taxon>
        <taxon>Bacillati</taxon>
        <taxon>Actinomycetota</taxon>
        <taxon>Actinomycetes</taxon>
        <taxon>Micromonosporales</taxon>
        <taxon>Micromonosporaceae</taxon>
        <taxon>Paractinoplanes</taxon>
    </lineage>
</organism>
<protein>
    <recommendedName>
        <fullName evidence="4">NADH dehydrogenase subunit 6</fullName>
    </recommendedName>
</protein>
<evidence type="ECO:0000313" key="2">
    <source>
        <dbReference type="EMBL" id="MFF5289644.1"/>
    </source>
</evidence>
<dbReference type="Proteomes" id="UP001602245">
    <property type="component" value="Unassembled WGS sequence"/>
</dbReference>
<dbReference type="EMBL" id="JBIAZU010000002">
    <property type="protein sequence ID" value="MFF5289644.1"/>
    <property type="molecule type" value="Genomic_DNA"/>
</dbReference>
<evidence type="ECO:0008006" key="4">
    <source>
        <dbReference type="Google" id="ProtNLM"/>
    </source>
</evidence>
<name>A0ABW6W8M3_9ACTN</name>
<dbReference type="RefSeq" id="WP_020518291.1">
    <property type="nucleotide sequence ID" value="NZ_JBIAZU010000002.1"/>
</dbReference>
<gene>
    <name evidence="2" type="ORF">ACFY35_09405</name>
</gene>
<keyword evidence="1" id="KW-0472">Membrane</keyword>
<accession>A0ABW6W8M3</accession>
<feature type="transmembrane region" description="Helical" evidence="1">
    <location>
        <begin position="26"/>
        <end position="45"/>
    </location>
</feature>
<keyword evidence="1" id="KW-1133">Transmembrane helix</keyword>
<comment type="caution">
    <text evidence="2">The sequence shown here is derived from an EMBL/GenBank/DDBJ whole genome shotgun (WGS) entry which is preliminary data.</text>
</comment>
<reference evidence="2 3" key="1">
    <citation type="submission" date="2024-10" db="EMBL/GenBank/DDBJ databases">
        <title>The Natural Products Discovery Center: Release of the First 8490 Sequenced Strains for Exploring Actinobacteria Biosynthetic Diversity.</title>
        <authorList>
            <person name="Kalkreuter E."/>
            <person name="Kautsar S.A."/>
            <person name="Yang D."/>
            <person name="Bader C.D."/>
            <person name="Teijaro C.N."/>
            <person name="Fluegel L."/>
            <person name="Davis C.M."/>
            <person name="Simpson J.R."/>
            <person name="Lauterbach L."/>
            <person name="Steele A.D."/>
            <person name="Gui C."/>
            <person name="Meng S."/>
            <person name="Li G."/>
            <person name="Viehrig K."/>
            <person name="Ye F."/>
            <person name="Su P."/>
            <person name="Kiefer A.F."/>
            <person name="Nichols A."/>
            <person name="Cepeda A.J."/>
            <person name="Yan W."/>
            <person name="Fan B."/>
            <person name="Jiang Y."/>
            <person name="Adhikari A."/>
            <person name="Zheng C.-J."/>
            <person name="Schuster L."/>
            <person name="Cowan T.M."/>
            <person name="Smanski M.J."/>
            <person name="Chevrette M.G."/>
            <person name="De Carvalho L.P.S."/>
            <person name="Shen B."/>
        </authorList>
    </citation>
    <scope>NUCLEOTIDE SEQUENCE [LARGE SCALE GENOMIC DNA]</scope>
    <source>
        <strain evidence="2 3">NPDC000087</strain>
    </source>
</reference>
<keyword evidence="1" id="KW-0812">Transmembrane</keyword>